<dbReference type="AlphaFoldDB" id="A0A1E3R046"/>
<dbReference type="RefSeq" id="XP_018988601.1">
    <property type="nucleotide sequence ID" value="XM_019127832.1"/>
</dbReference>
<keyword evidence="3" id="KW-1185">Reference proteome</keyword>
<feature type="signal peptide" evidence="1">
    <location>
        <begin position="1"/>
        <end position="19"/>
    </location>
</feature>
<evidence type="ECO:0000256" key="1">
    <source>
        <dbReference type="SAM" id="SignalP"/>
    </source>
</evidence>
<reference evidence="3" key="1">
    <citation type="submission" date="2016-05" db="EMBL/GenBank/DDBJ databases">
        <title>Comparative genomics of biotechnologically important yeasts.</title>
        <authorList>
            <consortium name="DOE Joint Genome Institute"/>
            <person name="Riley R."/>
            <person name="Haridas S."/>
            <person name="Wolfe K.H."/>
            <person name="Lopes M.R."/>
            <person name="Hittinger C.T."/>
            <person name="Goker M."/>
            <person name="Salamov A."/>
            <person name="Wisecaver J."/>
            <person name="Long T.M."/>
            <person name="Aerts A.L."/>
            <person name="Barry K."/>
            <person name="Choi C."/>
            <person name="Clum A."/>
            <person name="Coughlan A.Y."/>
            <person name="Deshpande S."/>
            <person name="Douglass A.P."/>
            <person name="Hanson S.J."/>
            <person name="Klenk H.-P."/>
            <person name="Labutti K."/>
            <person name="Lapidus A."/>
            <person name="Lindquist E."/>
            <person name="Lipzen A."/>
            <person name="Meier-Kolthoff J.P."/>
            <person name="Ohm R.A."/>
            <person name="Otillar R.P."/>
            <person name="Pangilinan J."/>
            <person name="Peng Y."/>
            <person name="Rokas A."/>
            <person name="Rosa C.A."/>
            <person name="Scheuner C."/>
            <person name="Sibirny A.A."/>
            <person name="Slot J.C."/>
            <person name="Stielow J.B."/>
            <person name="Sun H."/>
            <person name="Kurtzman C.P."/>
            <person name="Blackwell M."/>
            <person name="Grigoriev I.V."/>
            <person name="Jeffries T.W."/>
        </authorList>
    </citation>
    <scope>NUCLEOTIDE SEQUENCE [LARGE SCALE GENOMIC DNA]</scope>
    <source>
        <strain evidence="3">NRRL Y-12698</strain>
    </source>
</reference>
<evidence type="ECO:0000313" key="3">
    <source>
        <dbReference type="Proteomes" id="UP000094336"/>
    </source>
</evidence>
<accession>A0A1E3R046</accession>
<sequence length="72" mass="7333">MKLSALAILTATLASSVIAAPLAAPAAVAIPEALPEAVAKPGLLLLSTLHKIIHGKPCPPKPCHNCQNNGRH</sequence>
<name>A0A1E3R046_9ASCO</name>
<protein>
    <submittedName>
        <fullName evidence="2">Uncharacterized protein</fullName>
    </submittedName>
</protein>
<proteinExistence type="predicted"/>
<keyword evidence="1" id="KW-0732">Signal</keyword>
<feature type="chain" id="PRO_5009134470" evidence="1">
    <location>
        <begin position="20"/>
        <end position="72"/>
    </location>
</feature>
<dbReference type="EMBL" id="KV454426">
    <property type="protein sequence ID" value="ODQ83273.1"/>
    <property type="molecule type" value="Genomic_DNA"/>
</dbReference>
<dbReference type="Proteomes" id="UP000094336">
    <property type="component" value="Unassembled WGS sequence"/>
</dbReference>
<gene>
    <name evidence="2" type="ORF">BABINDRAFT_159705</name>
</gene>
<organism evidence="2 3">
    <name type="scientific">Babjeviella inositovora NRRL Y-12698</name>
    <dbReference type="NCBI Taxonomy" id="984486"/>
    <lineage>
        <taxon>Eukaryota</taxon>
        <taxon>Fungi</taxon>
        <taxon>Dikarya</taxon>
        <taxon>Ascomycota</taxon>
        <taxon>Saccharomycotina</taxon>
        <taxon>Pichiomycetes</taxon>
        <taxon>Serinales incertae sedis</taxon>
        <taxon>Babjeviella</taxon>
    </lineage>
</organism>
<dbReference type="GeneID" id="30145685"/>
<evidence type="ECO:0000313" key="2">
    <source>
        <dbReference type="EMBL" id="ODQ83273.1"/>
    </source>
</evidence>